<comment type="similarity">
    <text evidence="1">Belongs to the short-chain dehydrogenases/reductases (SDR) family.</text>
</comment>
<feature type="compositionally biased region" description="Polar residues" evidence="2">
    <location>
        <begin position="30"/>
        <end position="40"/>
    </location>
</feature>
<dbReference type="PRINTS" id="PR00080">
    <property type="entry name" value="SDRFAMILY"/>
</dbReference>
<dbReference type="PANTHER" id="PTHR45458:SF1">
    <property type="entry name" value="SHORT CHAIN DEHYDROGENASE"/>
    <property type="match status" value="1"/>
</dbReference>
<dbReference type="EMBL" id="BMXI01000011">
    <property type="protein sequence ID" value="GHC58842.1"/>
    <property type="molecule type" value="Genomic_DNA"/>
</dbReference>
<dbReference type="PANTHER" id="PTHR45458">
    <property type="entry name" value="SHORT-CHAIN DEHYDROGENASE/REDUCTASE SDR"/>
    <property type="match status" value="1"/>
</dbReference>
<dbReference type="InterPro" id="IPR036291">
    <property type="entry name" value="NAD(P)-bd_dom_sf"/>
</dbReference>
<gene>
    <name evidence="3" type="ORF">GCM10007100_27440</name>
</gene>
<dbReference type="InterPro" id="IPR002347">
    <property type="entry name" value="SDR_fam"/>
</dbReference>
<dbReference type="PRINTS" id="PR00081">
    <property type="entry name" value="GDHRDH"/>
</dbReference>
<feature type="region of interest" description="Disordered" evidence="2">
    <location>
        <begin position="1"/>
        <end position="40"/>
    </location>
</feature>
<evidence type="ECO:0000313" key="3">
    <source>
        <dbReference type="EMBL" id="GHC58842.1"/>
    </source>
</evidence>
<dbReference type="CDD" id="cd05325">
    <property type="entry name" value="carb_red_sniffer_like_SDR_c"/>
    <property type="match status" value="1"/>
</dbReference>
<organism evidence="3 4">
    <name type="scientific">Roseibacillus persicicus</name>
    <dbReference type="NCBI Taxonomy" id="454148"/>
    <lineage>
        <taxon>Bacteria</taxon>
        <taxon>Pseudomonadati</taxon>
        <taxon>Verrucomicrobiota</taxon>
        <taxon>Verrucomicrobiia</taxon>
        <taxon>Verrucomicrobiales</taxon>
        <taxon>Verrucomicrobiaceae</taxon>
        <taxon>Roseibacillus</taxon>
    </lineage>
</organism>
<reference evidence="3" key="2">
    <citation type="submission" date="2020-09" db="EMBL/GenBank/DDBJ databases">
        <authorList>
            <person name="Sun Q."/>
            <person name="Kim S."/>
        </authorList>
    </citation>
    <scope>NUCLEOTIDE SEQUENCE</scope>
    <source>
        <strain evidence="3">KCTC 12988</strain>
    </source>
</reference>
<evidence type="ECO:0008006" key="5">
    <source>
        <dbReference type="Google" id="ProtNLM"/>
    </source>
</evidence>
<dbReference type="SUPFAM" id="SSF51735">
    <property type="entry name" value="NAD(P)-binding Rossmann-fold domains"/>
    <property type="match status" value="1"/>
</dbReference>
<dbReference type="GO" id="GO:0016616">
    <property type="term" value="F:oxidoreductase activity, acting on the CH-OH group of donors, NAD or NADP as acceptor"/>
    <property type="evidence" value="ECO:0007669"/>
    <property type="project" value="TreeGrafter"/>
</dbReference>
<evidence type="ECO:0000256" key="2">
    <source>
        <dbReference type="SAM" id="MobiDB-lite"/>
    </source>
</evidence>
<dbReference type="AlphaFoldDB" id="A0A918WMI3"/>
<accession>A0A918WMI3</accession>
<protein>
    <recommendedName>
        <fullName evidence="5">Short-chain dehydrogenase</fullName>
    </recommendedName>
</protein>
<dbReference type="Gene3D" id="3.40.50.720">
    <property type="entry name" value="NAD(P)-binding Rossmann-like Domain"/>
    <property type="match status" value="1"/>
</dbReference>
<dbReference type="InterPro" id="IPR052184">
    <property type="entry name" value="SDR_enzymes"/>
</dbReference>
<dbReference type="Proteomes" id="UP000644507">
    <property type="component" value="Unassembled WGS sequence"/>
</dbReference>
<reference evidence="3" key="1">
    <citation type="journal article" date="2014" name="Int. J. Syst. Evol. Microbiol.">
        <title>Complete genome sequence of Corynebacterium casei LMG S-19264T (=DSM 44701T), isolated from a smear-ripened cheese.</title>
        <authorList>
            <consortium name="US DOE Joint Genome Institute (JGI-PGF)"/>
            <person name="Walter F."/>
            <person name="Albersmeier A."/>
            <person name="Kalinowski J."/>
            <person name="Ruckert C."/>
        </authorList>
    </citation>
    <scope>NUCLEOTIDE SEQUENCE</scope>
    <source>
        <strain evidence="3">KCTC 12988</strain>
    </source>
</reference>
<evidence type="ECO:0000256" key="1">
    <source>
        <dbReference type="RuleBase" id="RU000363"/>
    </source>
</evidence>
<keyword evidence="4" id="KW-1185">Reference proteome</keyword>
<name>A0A918WMI3_9BACT</name>
<comment type="caution">
    <text evidence="3">The sequence shown here is derived from an EMBL/GenBank/DDBJ whole genome shotgun (WGS) entry which is preliminary data.</text>
</comment>
<evidence type="ECO:0000313" key="4">
    <source>
        <dbReference type="Proteomes" id="UP000644507"/>
    </source>
</evidence>
<proteinExistence type="inferred from homology"/>
<dbReference type="Pfam" id="PF00106">
    <property type="entry name" value="adh_short"/>
    <property type="match status" value="1"/>
</dbReference>
<sequence>MGKAPEEQELAVGSARKSNEGGRAMGLPNDTYQQETGPTFSSLKNPLPVRRFLLMKISKHRIIEKTISWLRFGFLSLTIAGFSSGGMAAEEAGEDEQLTALITGANRGLGLAFAEKFMEAGYHVIGTARKPEEATELKEAGAEIMALDVTDDKQIEALAKKLAGRKIDLLINNAGIFPKSNDRETMMKTYSVNTLGPYFLSEALIENLKLSPAPKIVNVSSQLGQLTNGQGWAGGYAFSKAALNMVTRNLHSSHRNEGMMVISIHPGHNKTDMGGDGAPLDPAHTAAKLAELVENLTPDHSGKFFLYSGQELDW</sequence>